<reference evidence="2" key="1">
    <citation type="journal article" date="2014" name="Proc. Natl. Acad. Sci. U.S.A.">
        <title>Extensive sampling of basidiomycete genomes demonstrates inadequacy of the white-rot/brown-rot paradigm for wood decay fungi.</title>
        <authorList>
            <person name="Riley R."/>
            <person name="Salamov A.A."/>
            <person name="Brown D.W."/>
            <person name="Nagy L.G."/>
            <person name="Floudas D."/>
            <person name="Held B.W."/>
            <person name="Levasseur A."/>
            <person name="Lombard V."/>
            <person name="Morin E."/>
            <person name="Otillar R."/>
            <person name="Lindquist E.A."/>
            <person name="Sun H."/>
            <person name="LaButti K.M."/>
            <person name="Schmutz J."/>
            <person name="Jabbour D."/>
            <person name="Luo H."/>
            <person name="Baker S.E."/>
            <person name="Pisabarro A.G."/>
            <person name="Walton J.D."/>
            <person name="Blanchette R.A."/>
            <person name="Henrissat B."/>
            <person name="Martin F."/>
            <person name="Cullen D."/>
            <person name="Hibbett D.S."/>
            <person name="Grigoriev I.V."/>
        </authorList>
    </citation>
    <scope>NUCLEOTIDE SEQUENCE [LARGE SCALE GENOMIC DNA]</scope>
    <source>
        <strain evidence="2">MUCL 33604</strain>
    </source>
</reference>
<sequence>MVDKWWGQLCTGWWLLANNEFLWSFLADCELIRILLFTAPLSLSSSAVNPAQPFTIPEINASKSEVGQQSQPTFLWRTIAKLPVIAPPLPPLTNQDVDPPARMDVNNTGDNVSSEEIPTGAAPITFARRKVNNPPCLRTPAPNNAVPSTTVVAMEVDNGPIGSEAPPKIGKPKLPRSTGLPIDRYKLLLPSVSPINRPHRELSPASPQPVVPDWLGTASLRAIAVYYDQANPSPASVQNPTFCQIDACGSLPPAPVDLDEMISRFTTLPLLPDSHIPKSVQTIPHVSIPASEDKGTPTRQSEGITATPIDKITQTPLMVDRPSYLSADASNIAGPSMPAGNVPNQESVWQLPPQPGWKFPGDYPSRSRLHLLDAHKRVILKATQDMHLLSRIARSLEEHMSKINILRELIQELEDGQ</sequence>
<dbReference type="EMBL" id="KL197721">
    <property type="protein sequence ID" value="KDQ56915.1"/>
    <property type="molecule type" value="Genomic_DNA"/>
</dbReference>
<protein>
    <submittedName>
        <fullName evidence="1">Uncharacterized protein</fullName>
    </submittedName>
</protein>
<evidence type="ECO:0000313" key="2">
    <source>
        <dbReference type="Proteomes" id="UP000027265"/>
    </source>
</evidence>
<organism evidence="1 2">
    <name type="scientific">Jaapia argillacea MUCL 33604</name>
    <dbReference type="NCBI Taxonomy" id="933084"/>
    <lineage>
        <taxon>Eukaryota</taxon>
        <taxon>Fungi</taxon>
        <taxon>Dikarya</taxon>
        <taxon>Basidiomycota</taxon>
        <taxon>Agaricomycotina</taxon>
        <taxon>Agaricomycetes</taxon>
        <taxon>Agaricomycetidae</taxon>
        <taxon>Jaapiales</taxon>
        <taxon>Jaapiaceae</taxon>
        <taxon>Jaapia</taxon>
    </lineage>
</organism>
<name>A0A067PSX1_9AGAM</name>
<dbReference type="HOGENOM" id="CLU_551620_0_0_1"/>
<dbReference type="AlphaFoldDB" id="A0A067PSX1"/>
<proteinExistence type="predicted"/>
<dbReference type="Proteomes" id="UP000027265">
    <property type="component" value="Unassembled WGS sequence"/>
</dbReference>
<accession>A0A067PSX1</accession>
<keyword evidence="2" id="KW-1185">Reference proteome</keyword>
<gene>
    <name evidence="1" type="ORF">JAAARDRAFT_194862</name>
</gene>
<dbReference type="InParanoid" id="A0A067PSX1"/>
<evidence type="ECO:0000313" key="1">
    <source>
        <dbReference type="EMBL" id="KDQ56915.1"/>
    </source>
</evidence>